<proteinExistence type="predicted"/>
<gene>
    <name evidence="11" type="ORF">BN381_140043</name>
</gene>
<protein>
    <recommendedName>
        <fullName evidence="10">4Fe-4S ferredoxin-type domain-containing protein</fullName>
    </recommendedName>
</protein>
<dbReference type="eggNOG" id="COG1600">
    <property type="taxonomic scope" value="Bacteria"/>
</dbReference>
<dbReference type="RefSeq" id="WP_012224721.1">
    <property type="nucleotide sequence ID" value="NZ_HG422565.1"/>
</dbReference>
<dbReference type="GO" id="GO:0052693">
    <property type="term" value="F:epoxyqueuosine reductase activity"/>
    <property type="evidence" value="ECO:0007669"/>
    <property type="project" value="TreeGrafter"/>
</dbReference>
<evidence type="ECO:0000313" key="11">
    <source>
        <dbReference type="EMBL" id="CCM62878.1"/>
    </source>
</evidence>
<keyword evidence="3" id="KW-0819">tRNA processing</keyword>
<keyword evidence="1" id="KW-0004">4Fe-4S</keyword>
<organism evidence="11 12">
    <name type="scientific">Candidatus Neomicrothrix parvicella RN1</name>
    <dbReference type="NCBI Taxonomy" id="1229780"/>
    <lineage>
        <taxon>Bacteria</taxon>
        <taxon>Bacillati</taxon>
        <taxon>Actinomycetota</taxon>
        <taxon>Acidimicrobiia</taxon>
        <taxon>Acidimicrobiales</taxon>
        <taxon>Microthrixaceae</taxon>
        <taxon>Candidatus Neomicrothrix</taxon>
    </lineage>
</organism>
<evidence type="ECO:0000256" key="8">
    <source>
        <dbReference type="ARBA" id="ARBA00023014"/>
    </source>
</evidence>
<keyword evidence="4" id="KW-0479">Metal-binding</keyword>
<dbReference type="PROSITE" id="PS51379">
    <property type="entry name" value="4FE4S_FER_2"/>
    <property type="match status" value="1"/>
</dbReference>
<evidence type="ECO:0000256" key="9">
    <source>
        <dbReference type="SAM" id="MobiDB-lite"/>
    </source>
</evidence>
<keyword evidence="5" id="KW-0671">Queuosine biosynthesis</keyword>
<evidence type="ECO:0000256" key="5">
    <source>
        <dbReference type="ARBA" id="ARBA00022785"/>
    </source>
</evidence>
<dbReference type="InterPro" id="IPR017900">
    <property type="entry name" value="4Fe4S_Fe_S_CS"/>
</dbReference>
<dbReference type="Pfam" id="PF08331">
    <property type="entry name" value="QueG_DUF1730"/>
    <property type="match status" value="1"/>
</dbReference>
<keyword evidence="6" id="KW-0560">Oxidoreductase</keyword>
<dbReference type="PROSITE" id="PS00198">
    <property type="entry name" value="4FE4S_FER_1"/>
    <property type="match status" value="1"/>
</dbReference>
<evidence type="ECO:0000313" key="12">
    <source>
        <dbReference type="Proteomes" id="UP000018291"/>
    </source>
</evidence>
<evidence type="ECO:0000256" key="3">
    <source>
        <dbReference type="ARBA" id="ARBA00022694"/>
    </source>
</evidence>
<evidence type="ECO:0000256" key="4">
    <source>
        <dbReference type="ARBA" id="ARBA00022723"/>
    </source>
</evidence>
<dbReference type="EMBL" id="CANL01000006">
    <property type="protein sequence ID" value="CCM62878.1"/>
    <property type="molecule type" value="Genomic_DNA"/>
</dbReference>
<dbReference type="Gene3D" id="3.30.70.20">
    <property type="match status" value="1"/>
</dbReference>
<keyword evidence="12" id="KW-1185">Reference proteome</keyword>
<dbReference type="SUPFAM" id="SSF46548">
    <property type="entry name" value="alpha-helical ferredoxin"/>
    <property type="match status" value="1"/>
</dbReference>
<keyword evidence="2" id="KW-0963">Cytoplasm</keyword>
<dbReference type="GO" id="GO:0046872">
    <property type="term" value="F:metal ion binding"/>
    <property type="evidence" value="ECO:0007669"/>
    <property type="project" value="UniProtKB-KW"/>
</dbReference>
<keyword evidence="7" id="KW-0408">Iron</keyword>
<evidence type="ECO:0000259" key="10">
    <source>
        <dbReference type="PROSITE" id="PS51379"/>
    </source>
</evidence>
<dbReference type="PANTHER" id="PTHR30002">
    <property type="entry name" value="EPOXYQUEUOSINE REDUCTASE"/>
    <property type="match status" value="1"/>
</dbReference>
<feature type="compositionally biased region" description="Low complexity" evidence="9">
    <location>
        <begin position="385"/>
        <end position="396"/>
    </location>
</feature>
<evidence type="ECO:0000256" key="1">
    <source>
        <dbReference type="ARBA" id="ARBA00022485"/>
    </source>
</evidence>
<sequence length="404" mass="43112">MSIPLNVTASPGLDRLADRLLEVGREAGLVSVGICDTQPFLEARQELFDRREAGLAGTMAFTYRNPERSTDPQRLLRNAASLVVGAVSYRQPRTDVGAIGEPTARVARYATDDYYTTLRSALERVAEELRTAGYRARVVADDNALVDRAAAVRAGLGWIGRNTGLIAPEEGGEVVLGSVVTDAELPGRGTPVEDGCGSCRACEPACPTGALADGRLDARKCLAWLVQAPGEFPREHRAALGDRLYGCDECTVVCPPSRVAARRHGDGPLGDDPGPTVVVLDLLGLDDEEVLERYGRWYLPGRDPDALRRNALVILGNTGHAGRDPRNGGHPVDSEVEAALVRYLGGESELLAGHAAWAALALGRDDLVRPHRHRSAVAAELASFQPSEQQPSQQPPGIDQTGAS</sequence>
<comment type="caution">
    <text evidence="11">The sequence shown here is derived from an EMBL/GenBank/DDBJ whole genome shotgun (WGS) entry which is preliminary data.</text>
</comment>
<feature type="region of interest" description="Disordered" evidence="9">
    <location>
        <begin position="381"/>
        <end position="404"/>
    </location>
</feature>
<evidence type="ECO:0000256" key="2">
    <source>
        <dbReference type="ARBA" id="ARBA00022490"/>
    </source>
</evidence>
<evidence type="ECO:0000256" key="6">
    <source>
        <dbReference type="ARBA" id="ARBA00023002"/>
    </source>
</evidence>
<dbReference type="PANTHER" id="PTHR30002:SF4">
    <property type="entry name" value="EPOXYQUEUOSINE REDUCTASE"/>
    <property type="match status" value="1"/>
</dbReference>
<keyword evidence="8" id="KW-0411">Iron-sulfur</keyword>
<dbReference type="InterPro" id="IPR017896">
    <property type="entry name" value="4Fe4S_Fe-S-bd"/>
</dbReference>
<dbReference type="AlphaFoldDB" id="R4YXF1"/>
<reference evidence="11 12" key="1">
    <citation type="journal article" date="2013" name="ISME J.">
        <title>Metabolic model for the filamentous 'Candidatus Microthrix parvicella' based on genomic and metagenomic analyses.</title>
        <authorList>
            <person name="Jon McIlroy S."/>
            <person name="Kristiansen R."/>
            <person name="Albertsen M."/>
            <person name="Michael Karst S."/>
            <person name="Rossetti S."/>
            <person name="Lund Nielsen J."/>
            <person name="Tandoi V."/>
            <person name="James Seviour R."/>
            <person name="Nielsen P.H."/>
        </authorList>
    </citation>
    <scope>NUCLEOTIDE SEQUENCE [LARGE SCALE GENOMIC DNA]</scope>
    <source>
        <strain evidence="11 12">RN1</strain>
    </source>
</reference>
<accession>R4YXF1</accession>
<dbReference type="GO" id="GO:0008616">
    <property type="term" value="P:tRNA queuosine(34) biosynthetic process"/>
    <property type="evidence" value="ECO:0007669"/>
    <property type="project" value="UniProtKB-KW"/>
</dbReference>
<dbReference type="InterPro" id="IPR013542">
    <property type="entry name" value="QueG_DUF1730"/>
</dbReference>
<dbReference type="STRING" id="1229780.BN381_140043"/>
<dbReference type="Proteomes" id="UP000018291">
    <property type="component" value="Unassembled WGS sequence"/>
</dbReference>
<dbReference type="InterPro" id="IPR004453">
    <property type="entry name" value="QueG"/>
</dbReference>
<dbReference type="GO" id="GO:0051539">
    <property type="term" value="F:4 iron, 4 sulfur cluster binding"/>
    <property type="evidence" value="ECO:0007669"/>
    <property type="project" value="UniProtKB-KW"/>
</dbReference>
<feature type="domain" description="4Fe-4S ferredoxin-type" evidence="10">
    <location>
        <begin position="187"/>
        <end position="216"/>
    </location>
</feature>
<name>R4YXF1_9ACTN</name>
<dbReference type="HOGENOM" id="CLU_030790_2_0_11"/>
<dbReference type="NCBIfam" id="TIGR00276">
    <property type="entry name" value="tRNA epoxyqueuosine(34) reductase QueG"/>
    <property type="match status" value="1"/>
</dbReference>
<dbReference type="Pfam" id="PF13484">
    <property type="entry name" value="Fer4_16"/>
    <property type="match status" value="1"/>
</dbReference>
<evidence type="ECO:0000256" key="7">
    <source>
        <dbReference type="ARBA" id="ARBA00023004"/>
    </source>
</evidence>